<keyword evidence="2" id="KW-1133">Transmembrane helix</keyword>
<dbReference type="SUPFAM" id="SSF49503">
    <property type="entry name" value="Cupredoxins"/>
    <property type="match status" value="1"/>
</dbReference>
<keyword evidence="2" id="KW-0472">Membrane</keyword>
<reference evidence="4" key="1">
    <citation type="submission" date="2021-02" db="EMBL/GenBank/DDBJ databases">
        <authorList>
            <person name="Nowell W R."/>
        </authorList>
    </citation>
    <scope>NUCLEOTIDE SEQUENCE</scope>
</reference>
<dbReference type="Gene3D" id="2.70.170.10">
    <property type="entry name" value="Neurotransmitter-gated ion-channel ligand-binding domain"/>
    <property type="match status" value="1"/>
</dbReference>
<dbReference type="Proteomes" id="UP000663854">
    <property type="component" value="Unassembled WGS sequence"/>
</dbReference>
<evidence type="ECO:0000313" key="4">
    <source>
        <dbReference type="EMBL" id="CAF1267337.1"/>
    </source>
</evidence>
<evidence type="ECO:0000256" key="3">
    <source>
        <dbReference type="SAM" id="SignalP"/>
    </source>
</evidence>
<evidence type="ECO:0000256" key="1">
    <source>
        <dbReference type="ARBA" id="ARBA00004141"/>
    </source>
</evidence>
<feature type="chain" id="PRO_5036226928" evidence="3">
    <location>
        <begin position="23"/>
        <end position="446"/>
    </location>
</feature>
<gene>
    <name evidence="5" type="ORF">JXQ802_LOCUS43347</name>
    <name evidence="4" type="ORF">PYM288_LOCUS28194</name>
</gene>
<feature type="signal peptide" evidence="3">
    <location>
        <begin position="1"/>
        <end position="22"/>
    </location>
</feature>
<evidence type="ECO:0000313" key="7">
    <source>
        <dbReference type="Proteomes" id="UP000663870"/>
    </source>
</evidence>
<dbReference type="SUPFAM" id="SSF63712">
    <property type="entry name" value="Nicotinic receptor ligand binding domain-like"/>
    <property type="match status" value="1"/>
</dbReference>
<dbReference type="InterPro" id="IPR036734">
    <property type="entry name" value="Neur_chan_lig-bd_sf"/>
</dbReference>
<evidence type="ECO:0000313" key="5">
    <source>
        <dbReference type="EMBL" id="CAF1547003.1"/>
    </source>
</evidence>
<dbReference type="EMBL" id="CAJNOL010003109">
    <property type="protein sequence ID" value="CAF1547003.1"/>
    <property type="molecule type" value="Genomic_DNA"/>
</dbReference>
<dbReference type="GO" id="GO:0004888">
    <property type="term" value="F:transmembrane signaling receptor activity"/>
    <property type="evidence" value="ECO:0007669"/>
    <property type="project" value="InterPro"/>
</dbReference>
<dbReference type="Gene3D" id="2.60.40.420">
    <property type="entry name" value="Cupredoxins - blue copper proteins"/>
    <property type="match status" value="1"/>
</dbReference>
<keyword evidence="3" id="KW-0732">Signal</keyword>
<accession>A0A815B994</accession>
<dbReference type="EMBL" id="CAJNOH010002021">
    <property type="protein sequence ID" value="CAF1267337.1"/>
    <property type="molecule type" value="Genomic_DNA"/>
</dbReference>
<evidence type="ECO:0000256" key="2">
    <source>
        <dbReference type="SAM" id="Phobius"/>
    </source>
</evidence>
<dbReference type="Proteomes" id="UP000663870">
    <property type="component" value="Unassembled WGS sequence"/>
</dbReference>
<dbReference type="InterPro" id="IPR036719">
    <property type="entry name" value="Neuro-gated_channel_TM_sf"/>
</dbReference>
<dbReference type="InterPro" id="IPR008972">
    <property type="entry name" value="Cupredoxin"/>
</dbReference>
<keyword evidence="7" id="KW-1185">Reference proteome</keyword>
<organism evidence="4 6">
    <name type="scientific">Rotaria sordida</name>
    <dbReference type="NCBI Taxonomy" id="392033"/>
    <lineage>
        <taxon>Eukaryota</taxon>
        <taxon>Metazoa</taxon>
        <taxon>Spiralia</taxon>
        <taxon>Gnathifera</taxon>
        <taxon>Rotifera</taxon>
        <taxon>Eurotatoria</taxon>
        <taxon>Bdelloidea</taxon>
        <taxon>Philodinida</taxon>
        <taxon>Philodinidae</taxon>
        <taxon>Rotaria</taxon>
    </lineage>
</organism>
<feature type="transmembrane region" description="Helical" evidence="2">
    <location>
        <begin position="353"/>
        <end position="377"/>
    </location>
</feature>
<comment type="caution">
    <text evidence="4">The sequence shown here is derived from an EMBL/GenBank/DDBJ whole genome shotgun (WGS) entry which is preliminary data.</text>
</comment>
<dbReference type="GO" id="GO:0005230">
    <property type="term" value="F:extracellular ligand-gated monoatomic ion channel activity"/>
    <property type="evidence" value="ECO:0007669"/>
    <property type="project" value="InterPro"/>
</dbReference>
<proteinExistence type="predicted"/>
<dbReference type="PANTHER" id="PTHR18945">
    <property type="entry name" value="NEUROTRANSMITTER GATED ION CHANNEL"/>
    <property type="match status" value="1"/>
</dbReference>
<protein>
    <submittedName>
        <fullName evidence="4">Uncharacterized protein</fullName>
    </submittedName>
</protein>
<feature type="transmembrane region" description="Helical" evidence="2">
    <location>
        <begin position="384"/>
        <end position="401"/>
    </location>
</feature>
<comment type="subcellular location">
    <subcellularLocation>
        <location evidence="1">Membrane</location>
        <topology evidence="1">Multi-pass membrane protein</topology>
    </subcellularLocation>
</comment>
<dbReference type="SUPFAM" id="SSF90112">
    <property type="entry name" value="Neurotransmitter-gated ion-channel transmembrane pore"/>
    <property type="match status" value="1"/>
</dbReference>
<name>A0A815B994_9BILA</name>
<dbReference type="InterPro" id="IPR006201">
    <property type="entry name" value="Neur_channel"/>
</dbReference>
<evidence type="ECO:0000313" key="6">
    <source>
        <dbReference type="Proteomes" id="UP000663854"/>
    </source>
</evidence>
<dbReference type="AlphaFoldDB" id="A0A815B994"/>
<dbReference type="Gene3D" id="1.20.58.390">
    <property type="entry name" value="Neurotransmitter-gated ion-channel transmembrane domain"/>
    <property type="match status" value="1"/>
</dbReference>
<keyword evidence="2" id="KW-0812">Transmembrane</keyword>
<dbReference type="GO" id="GO:0016020">
    <property type="term" value="C:membrane"/>
    <property type="evidence" value="ECO:0007669"/>
    <property type="project" value="UniProtKB-SubCell"/>
</dbReference>
<dbReference type="InterPro" id="IPR038050">
    <property type="entry name" value="Neuro_actylchol_rec"/>
</dbReference>
<sequence>MARLSNLLSILLLAVSLFYASAKVVIYTVTFVPCVQNLTCPQGNPTFFNRTFALNDSLSPNLTLNVGDRLIFNLVTNVSIHPLTICQNSSIPKFCQGANSSNELSTPITQAGTNASVTFINAGIYYYGCTNHPGMGSIINILQTTTSTVSPGNIGEIDTLNEKYQAQASIEARWVVPSCNFFSTLSPLDQDTLNRGKSVSLSTYTETNWHPQLFIENTLGDLKEQIRYTARKTSDYQACICEHRDIKGLFWEKLELNHFPSDIQELSISVGSMFYNDRVLLMPDPYYHSGVNREAFVDQQEWTLYEHINVQQRFIRESFETIDDDENGDINSNEGRKRSLVSVSCHVARRSGYFYWNGYCLIFLITIFGFCVFSIPANLTPNRLAIGATLLLTSITFRWTVNRSLVSKNYVFETQLVLARKKVQKITFFFVNENVLIFSTLKNYNV</sequence>